<dbReference type="Proteomes" id="UP000588068">
    <property type="component" value="Unassembled WGS sequence"/>
</dbReference>
<feature type="domain" description="DUF559" evidence="1">
    <location>
        <begin position="1"/>
        <end position="78"/>
    </location>
</feature>
<sequence>MRARSLRSYRFANQCEIGPFVVDHVCAEHALVVDLTRPATEAQARAKFLESLGYRIVIVSRRELYHRPDAVLLKLRRLLQGG</sequence>
<organism evidence="2 3">
    <name type="scientific">Povalibacter uvarum</name>
    <dbReference type="NCBI Taxonomy" id="732238"/>
    <lineage>
        <taxon>Bacteria</taxon>
        <taxon>Pseudomonadati</taxon>
        <taxon>Pseudomonadota</taxon>
        <taxon>Gammaproteobacteria</taxon>
        <taxon>Steroidobacterales</taxon>
        <taxon>Steroidobacteraceae</taxon>
        <taxon>Povalibacter</taxon>
    </lineage>
</organism>
<protein>
    <submittedName>
        <fullName evidence="2">Very-short-patch-repair endonuclease</fullName>
    </submittedName>
</protein>
<proteinExistence type="predicted"/>
<keyword evidence="3" id="KW-1185">Reference proteome</keyword>
<evidence type="ECO:0000259" key="1">
    <source>
        <dbReference type="Pfam" id="PF04480"/>
    </source>
</evidence>
<dbReference type="AlphaFoldDB" id="A0A841HJE9"/>
<keyword evidence="2" id="KW-0540">Nuclease</keyword>
<dbReference type="InterPro" id="IPR007569">
    <property type="entry name" value="DUF559"/>
</dbReference>
<comment type="caution">
    <text evidence="2">The sequence shown here is derived from an EMBL/GenBank/DDBJ whole genome shotgun (WGS) entry which is preliminary data.</text>
</comment>
<accession>A0A841HJE9</accession>
<gene>
    <name evidence="2" type="ORF">HNQ60_001804</name>
</gene>
<keyword evidence="2" id="KW-0255">Endonuclease</keyword>
<dbReference type="Pfam" id="PF04480">
    <property type="entry name" value="DUF559"/>
    <property type="match status" value="1"/>
</dbReference>
<evidence type="ECO:0000313" key="2">
    <source>
        <dbReference type="EMBL" id="MBB6092926.1"/>
    </source>
</evidence>
<dbReference type="GO" id="GO:0004519">
    <property type="term" value="F:endonuclease activity"/>
    <property type="evidence" value="ECO:0007669"/>
    <property type="project" value="UniProtKB-KW"/>
</dbReference>
<reference evidence="2 3" key="1">
    <citation type="submission" date="2020-08" db="EMBL/GenBank/DDBJ databases">
        <title>Genomic Encyclopedia of Type Strains, Phase IV (KMG-IV): sequencing the most valuable type-strain genomes for metagenomic binning, comparative biology and taxonomic classification.</title>
        <authorList>
            <person name="Goeker M."/>
        </authorList>
    </citation>
    <scope>NUCLEOTIDE SEQUENCE [LARGE SCALE GENOMIC DNA]</scope>
    <source>
        <strain evidence="2 3">DSM 26723</strain>
    </source>
</reference>
<keyword evidence="2" id="KW-0378">Hydrolase</keyword>
<name>A0A841HJE9_9GAMM</name>
<dbReference type="EMBL" id="JACHHZ010000002">
    <property type="protein sequence ID" value="MBB6092926.1"/>
    <property type="molecule type" value="Genomic_DNA"/>
</dbReference>
<evidence type="ECO:0000313" key="3">
    <source>
        <dbReference type="Proteomes" id="UP000588068"/>
    </source>
</evidence>